<accession>A0ABR3LG48</accession>
<comment type="caution">
    <text evidence="2">The sequence shown here is derived from an EMBL/GenBank/DDBJ whole genome shotgun (WGS) entry which is preliminary data.</text>
</comment>
<keyword evidence="3" id="KW-1185">Reference proteome</keyword>
<dbReference type="Proteomes" id="UP001558613">
    <property type="component" value="Unassembled WGS sequence"/>
</dbReference>
<organism evidence="2 3">
    <name type="scientific">Cirrhinus molitorella</name>
    <name type="common">mud carp</name>
    <dbReference type="NCBI Taxonomy" id="172907"/>
    <lineage>
        <taxon>Eukaryota</taxon>
        <taxon>Metazoa</taxon>
        <taxon>Chordata</taxon>
        <taxon>Craniata</taxon>
        <taxon>Vertebrata</taxon>
        <taxon>Euteleostomi</taxon>
        <taxon>Actinopterygii</taxon>
        <taxon>Neopterygii</taxon>
        <taxon>Teleostei</taxon>
        <taxon>Ostariophysi</taxon>
        <taxon>Cypriniformes</taxon>
        <taxon>Cyprinidae</taxon>
        <taxon>Labeoninae</taxon>
        <taxon>Labeonini</taxon>
        <taxon>Cirrhinus</taxon>
    </lineage>
</organism>
<sequence length="70" mass="7641">MAPMQLMLNANCCWKLAEGTDRGTCGETEREMEGCGADERERERERERTSKRGGGGGLGAFGENVVMVSQ</sequence>
<name>A0ABR3LG48_9TELE</name>
<reference evidence="2 3" key="1">
    <citation type="submission" date="2023-09" db="EMBL/GenBank/DDBJ databases">
        <authorList>
            <person name="Wang M."/>
        </authorList>
    </citation>
    <scope>NUCLEOTIDE SEQUENCE [LARGE SCALE GENOMIC DNA]</scope>
    <source>
        <strain evidence="2">GT-2023</strain>
        <tissue evidence="2">Liver</tissue>
    </source>
</reference>
<dbReference type="EMBL" id="JAYMGO010000022">
    <property type="protein sequence ID" value="KAL1251385.1"/>
    <property type="molecule type" value="Genomic_DNA"/>
</dbReference>
<feature type="region of interest" description="Disordered" evidence="1">
    <location>
        <begin position="23"/>
        <end position="70"/>
    </location>
</feature>
<gene>
    <name evidence="2" type="ORF">QQF64_019181</name>
</gene>
<feature type="compositionally biased region" description="Basic and acidic residues" evidence="1">
    <location>
        <begin position="27"/>
        <end position="50"/>
    </location>
</feature>
<evidence type="ECO:0000256" key="1">
    <source>
        <dbReference type="SAM" id="MobiDB-lite"/>
    </source>
</evidence>
<evidence type="ECO:0000313" key="3">
    <source>
        <dbReference type="Proteomes" id="UP001558613"/>
    </source>
</evidence>
<evidence type="ECO:0000313" key="2">
    <source>
        <dbReference type="EMBL" id="KAL1251385.1"/>
    </source>
</evidence>
<protein>
    <submittedName>
        <fullName evidence="2">Uncharacterized protein</fullName>
    </submittedName>
</protein>
<proteinExistence type="predicted"/>